<sequence length="553" mass="63830">MGKSPKVCTETETDYLYSEPFRSGCSTFIQDFQGIQRAEVSTTLKPNISQVEIAAGVFLRKCCCLYHCEAIALKIQKVNAGWNFMRSSPSRFPPRRNLWFERAMAGLALVNLGLVAFDFAYIPWRDFWFRNFPAVTRLYDPIKGIEPHRDTETYLSTVDTLEQELQQFGLESVQVQTRLQDLRDRSSELVSTNPFAVANKSGTLERIKNRMREHVFGQRRGESAKQAFATFWSKENLAQRGVATEQKFFNQEIRPLIAVNYYRPIGENGEFVDWFWLVDAPFVGIFALEFIARTFYLSRRYQSLSWLDAMLWRWYDIFLLLPFLRWLRVIPTVVRLDQSGMVNLARVRTQASQGFVANISEDMAEVVVIQVIDRFQDAIARGEISRWLIQSVNRPYIDLNQRDEVQELATHLVKTTVYNVLPKIKPELEALLRHNVDMILSQSPAYQGLKAMPLVGDLPRQINERLVAEVTSGVYDAIVLALEDKKGGELISQLVKSFGQNLATELQDQRSLQELQSLATDLLEEIKVNYVRRLSEEDVEGILEETRQIRQIR</sequence>
<evidence type="ECO:0000313" key="2">
    <source>
        <dbReference type="EMBL" id="WNZ48074.1"/>
    </source>
</evidence>
<gene>
    <name evidence="2" type="ORF">Q2T42_09550</name>
</gene>
<feature type="transmembrane region" description="Helical" evidence="1">
    <location>
        <begin position="103"/>
        <end position="124"/>
    </location>
</feature>
<dbReference type="EMBL" id="CP130144">
    <property type="protein sequence ID" value="WNZ48074.1"/>
    <property type="molecule type" value="Genomic_DNA"/>
</dbReference>
<reference evidence="2" key="2">
    <citation type="submission" date="2023-07" db="EMBL/GenBank/DDBJ databases">
        <authorList>
            <person name="Bai X.-H."/>
            <person name="Wang H.-H."/>
            <person name="Wang J."/>
            <person name="Ma M.-Y."/>
            <person name="Hu H.-H."/>
            <person name="Song Z.-L."/>
            <person name="Ma H.-G."/>
            <person name="Fan Y."/>
            <person name="Du C.-Y."/>
            <person name="Xu J.-C."/>
        </authorList>
    </citation>
    <scope>NUCLEOTIDE SEQUENCE</scope>
    <source>
        <strain evidence="2">CZ1</strain>
    </source>
</reference>
<evidence type="ECO:0000256" key="1">
    <source>
        <dbReference type="SAM" id="Phobius"/>
    </source>
</evidence>
<proteinExistence type="predicted"/>
<protein>
    <submittedName>
        <fullName evidence="2">Uncharacterized protein</fullName>
    </submittedName>
</protein>
<name>A0AA96X1F6_LEPBY</name>
<keyword evidence="1" id="KW-1133">Transmembrane helix</keyword>
<dbReference type="RefSeq" id="WP_316428483.1">
    <property type="nucleotide sequence ID" value="NZ_CP130144.1"/>
</dbReference>
<accession>A0AA96X1F6</accession>
<organism evidence="2">
    <name type="scientific">Leptolyngbya boryana CZ1</name>
    <dbReference type="NCBI Taxonomy" id="3060204"/>
    <lineage>
        <taxon>Bacteria</taxon>
        <taxon>Bacillati</taxon>
        <taxon>Cyanobacteriota</taxon>
        <taxon>Cyanophyceae</taxon>
        <taxon>Leptolyngbyales</taxon>
        <taxon>Leptolyngbyaceae</taxon>
        <taxon>Leptolyngbya group</taxon>
        <taxon>Leptolyngbya</taxon>
    </lineage>
</organism>
<reference evidence="2" key="1">
    <citation type="journal article" date="2023" name="Plants (Basel)">
        <title>Genomic Analysis of Leptolyngbya boryana CZ1 Reveals Efficient Carbon Fixation Modules.</title>
        <authorList>
            <person name="Bai X."/>
            <person name="Wang H."/>
            <person name="Cheng W."/>
            <person name="Wang J."/>
            <person name="Ma M."/>
            <person name="Hu H."/>
            <person name="Song Z."/>
            <person name="Ma H."/>
            <person name="Fan Y."/>
            <person name="Du C."/>
            <person name="Xu J."/>
        </authorList>
    </citation>
    <scope>NUCLEOTIDE SEQUENCE</scope>
    <source>
        <strain evidence="2">CZ1</strain>
    </source>
</reference>
<dbReference type="AlphaFoldDB" id="A0AA96X1F6"/>
<keyword evidence="1" id="KW-0812">Transmembrane</keyword>
<keyword evidence="1" id="KW-0472">Membrane</keyword>